<keyword evidence="1" id="KW-0732">Signal</keyword>
<feature type="chain" id="PRO_5038452806" evidence="1">
    <location>
        <begin position="27"/>
        <end position="104"/>
    </location>
</feature>
<organism evidence="2 3">
    <name type="scientific">Anguilla anguilla</name>
    <name type="common">European freshwater eel</name>
    <name type="synonym">Muraena anguilla</name>
    <dbReference type="NCBI Taxonomy" id="7936"/>
    <lineage>
        <taxon>Eukaryota</taxon>
        <taxon>Metazoa</taxon>
        <taxon>Chordata</taxon>
        <taxon>Craniata</taxon>
        <taxon>Vertebrata</taxon>
        <taxon>Euteleostomi</taxon>
        <taxon>Actinopterygii</taxon>
        <taxon>Neopterygii</taxon>
        <taxon>Teleostei</taxon>
        <taxon>Anguilliformes</taxon>
        <taxon>Anguillidae</taxon>
        <taxon>Anguilla</taxon>
    </lineage>
</organism>
<accession>A0A9D3MPU4</accession>
<dbReference type="Proteomes" id="UP001044222">
    <property type="component" value="Unassembled WGS sequence"/>
</dbReference>
<name>A0A9D3MPU4_ANGAN</name>
<reference evidence="2" key="1">
    <citation type="submission" date="2021-01" db="EMBL/GenBank/DDBJ databases">
        <title>A chromosome-scale assembly of European eel, Anguilla anguilla.</title>
        <authorList>
            <person name="Henkel C."/>
            <person name="Jong-Raadsen S.A."/>
            <person name="Dufour S."/>
            <person name="Weltzien F.-A."/>
            <person name="Palstra A.P."/>
            <person name="Pelster B."/>
            <person name="Spaink H.P."/>
            <person name="Van Den Thillart G.E."/>
            <person name="Jansen H."/>
            <person name="Zahm M."/>
            <person name="Klopp C."/>
            <person name="Cedric C."/>
            <person name="Louis A."/>
            <person name="Berthelot C."/>
            <person name="Parey E."/>
            <person name="Roest Crollius H."/>
            <person name="Montfort J."/>
            <person name="Robinson-Rechavi M."/>
            <person name="Bucao C."/>
            <person name="Bouchez O."/>
            <person name="Gislard M."/>
            <person name="Lluch J."/>
            <person name="Milhes M."/>
            <person name="Lampietro C."/>
            <person name="Lopez Roques C."/>
            <person name="Donnadieu C."/>
            <person name="Braasch I."/>
            <person name="Desvignes T."/>
            <person name="Postlethwait J."/>
            <person name="Bobe J."/>
            <person name="Guiguen Y."/>
            <person name="Dirks R."/>
        </authorList>
    </citation>
    <scope>NUCLEOTIDE SEQUENCE</scope>
    <source>
        <strain evidence="2">Tag_6206</strain>
        <tissue evidence="2">Liver</tissue>
    </source>
</reference>
<feature type="non-terminal residue" evidence="2">
    <location>
        <position position="104"/>
    </location>
</feature>
<feature type="signal peptide" evidence="1">
    <location>
        <begin position="1"/>
        <end position="26"/>
    </location>
</feature>
<protein>
    <submittedName>
        <fullName evidence="2">Uncharacterized protein</fullName>
    </submittedName>
</protein>
<evidence type="ECO:0000313" key="2">
    <source>
        <dbReference type="EMBL" id="KAG5850373.1"/>
    </source>
</evidence>
<evidence type="ECO:0000256" key="1">
    <source>
        <dbReference type="SAM" id="SignalP"/>
    </source>
</evidence>
<proteinExistence type="predicted"/>
<gene>
    <name evidence="2" type="ORF">ANANG_G00081690</name>
</gene>
<sequence length="104" mass="10860">SVSPCASRLLVPVFVLVGLPIVPVSGSLFPPQSCPTQSSVVVPRLVAVLCPPRPSPVLYVCLAPVQVPPGFLSPPVARVRALIFPRVARCAGPEFPPSRPMCGP</sequence>
<comment type="caution">
    <text evidence="2">The sequence shown here is derived from an EMBL/GenBank/DDBJ whole genome shotgun (WGS) entry which is preliminary data.</text>
</comment>
<evidence type="ECO:0000313" key="3">
    <source>
        <dbReference type="Proteomes" id="UP001044222"/>
    </source>
</evidence>
<dbReference type="EMBL" id="JAFIRN010000004">
    <property type="protein sequence ID" value="KAG5850373.1"/>
    <property type="molecule type" value="Genomic_DNA"/>
</dbReference>
<dbReference type="AlphaFoldDB" id="A0A9D3MPU4"/>
<keyword evidence="3" id="KW-1185">Reference proteome</keyword>